<organism evidence="3 4">
    <name type="scientific">Coccomyxa subellipsoidea</name>
    <dbReference type="NCBI Taxonomy" id="248742"/>
    <lineage>
        <taxon>Eukaryota</taxon>
        <taxon>Viridiplantae</taxon>
        <taxon>Chlorophyta</taxon>
        <taxon>core chlorophytes</taxon>
        <taxon>Trebouxiophyceae</taxon>
        <taxon>Trebouxiophyceae incertae sedis</taxon>
        <taxon>Coccomyxaceae</taxon>
        <taxon>Coccomyxa</taxon>
    </lineage>
</organism>
<evidence type="ECO:0000256" key="1">
    <source>
        <dbReference type="ARBA" id="ARBA00005913"/>
    </source>
</evidence>
<dbReference type="InterPro" id="IPR019371">
    <property type="entry name" value="KxDL_dom"/>
</dbReference>
<reference evidence="3 4" key="1">
    <citation type="journal article" date="2024" name="Nat. Commun.">
        <title>Phylogenomics reveals the evolutionary origins of lichenization in chlorophyte algae.</title>
        <authorList>
            <person name="Puginier C."/>
            <person name="Libourel C."/>
            <person name="Otte J."/>
            <person name="Skaloud P."/>
            <person name="Haon M."/>
            <person name="Grisel S."/>
            <person name="Petersen M."/>
            <person name="Berrin J.G."/>
            <person name="Delaux P.M."/>
            <person name="Dal Grande F."/>
            <person name="Keller J."/>
        </authorList>
    </citation>
    <scope>NUCLEOTIDE SEQUENCE [LARGE SCALE GENOMIC DNA]</scope>
    <source>
        <strain evidence="3 4">SAG 216-7</strain>
    </source>
</reference>
<gene>
    <name evidence="3" type="ORF">WJX75_003834</name>
</gene>
<dbReference type="EMBL" id="JALJOT010000005">
    <property type="protein sequence ID" value="KAK9915029.1"/>
    <property type="molecule type" value="Genomic_DNA"/>
</dbReference>
<protein>
    <recommendedName>
        <fullName evidence="2">KxDL domain-containing protein</fullName>
    </recommendedName>
</protein>
<evidence type="ECO:0000313" key="3">
    <source>
        <dbReference type="EMBL" id="KAK9915029.1"/>
    </source>
</evidence>
<feature type="domain" description="KxDL" evidence="2">
    <location>
        <begin position="27"/>
        <end position="103"/>
    </location>
</feature>
<proteinExistence type="inferred from homology"/>
<evidence type="ECO:0000313" key="4">
    <source>
        <dbReference type="Proteomes" id="UP001491310"/>
    </source>
</evidence>
<dbReference type="Pfam" id="PF10241">
    <property type="entry name" value="KxDL"/>
    <property type="match status" value="1"/>
</dbReference>
<keyword evidence="4" id="KW-1185">Reference proteome</keyword>
<sequence>MPPREGKSHENTLKIIEGTHQSVDAIDDFVDDEKLSEIMEMQRNVLKKFACIKQQLESLDKETVKQVDDACKEIIRNCELLVILKTDLDGIYTTVRSIKRKLAVRLQQESI</sequence>
<comment type="similarity">
    <text evidence="1">Belongs to the KXD1 family.</text>
</comment>
<dbReference type="Proteomes" id="UP001491310">
    <property type="component" value="Unassembled WGS sequence"/>
</dbReference>
<evidence type="ECO:0000259" key="2">
    <source>
        <dbReference type="Pfam" id="PF10241"/>
    </source>
</evidence>
<comment type="caution">
    <text evidence="3">The sequence shown here is derived from an EMBL/GenBank/DDBJ whole genome shotgun (WGS) entry which is preliminary data.</text>
</comment>
<accession>A0ABR2YU23</accession>
<name>A0ABR2YU23_9CHLO</name>